<dbReference type="NCBIfam" id="TIGR01726">
    <property type="entry name" value="HEQRo_perm_3TM"/>
    <property type="match status" value="1"/>
</dbReference>
<evidence type="ECO:0000313" key="13">
    <source>
        <dbReference type="Proteomes" id="UP000078507"/>
    </source>
</evidence>
<keyword evidence="5" id="KW-1003">Cell membrane</keyword>
<reference evidence="12 13" key="1">
    <citation type="submission" date="2015-11" db="EMBL/GenBank/DDBJ databases">
        <title>Ensifer anhuiense sp. nov., an effective nitrogen fixation bacterium with Glycine soja.</title>
        <authorList>
            <person name="Yan H."/>
            <person name="Chen W."/>
        </authorList>
    </citation>
    <scope>NUCLEOTIDE SEQUENCE [LARGE SCALE GENOMIC DNA]</scope>
    <source>
        <strain evidence="12 13">LMG 7837</strain>
    </source>
</reference>
<feature type="domain" description="ABC transmembrane type-1" evidence="11">
    <location>
        <begin position="13"/>
        <end position="205"/>
    </location>
</feature>
<protein>
    <submittedName>
        <fullName evidence="12">Nickel transporter</fullName>
    </submittedName>
</protein>
<feature type="transmembrane region" description="Helical" evidence="10">
    <location>
        <begin position="186"/>
        <end position="208"/>
    </location>
</feature>
<proteinExistence type="inferred from homology"/>
<evidence type="ECO:0000256" key="9">
    <source>
        <dbReference type="ARBA" id="ARBA00023136"/>
    </source>
</evidence>
<comment type="subcellular location">
    <subcellularLocation>
        <location evidence="2">Cell inner membrane</location>
        <topology evidence="2">Multi-pass membrane protein</topology>
    </subcellularLocation>
    <subcellularLocation>
        <location evidence="10">Cell membrane</location>
        <topology evidence="10">Multi-pass membrane protein</topology>
    </subcellularLocation>
</comment>
<feature type="transmembrane region" description="Helical" evidence="10">
    <location>
        <begin position="51"/>
        <end position="74"/>
    </location>
</feature>
<comment type="caution">
    <text evidence="12">The sequence shown here is derived from an EMBL/GenBank/DDBJ whole genome shotgun (WGS) entry which is preliminary data.</text>
</comment>
<accession>A0A178XS68</accession>
<dbReference type="GO" id="GO:0006865">
    <property type="term" value="P:amino acid transport"/>
    <property type="evidence" value="ECO:0007669"/>
    <property type="project" value="UniProtKB-KW"/>
</dbReference>
<name>A0A178XS68_SINSA</name>
<evidence type="ECO:0000256" key="3">
    <source>
        <dbReference type="ARBA" id="ARBA00010072"/>
    </source>
</evidence>
<organism evidence="12 13">
    <name type="scientific">Sinorhizobium saheli</name>
    <dbReference type="NCBI Taxonomy" id="36856"/>
    <lineage>
        <taxon>Bacteria</taxon>
        <taxon>Pseudomonadati</taxon>
        <taxon>Pseudomonadota</taxon>
        <taxon>Alphaproteobacteria</taxon>
        <taxon>Hyphomicrobiales</taxon>
        <taxon>Rhizobiaceae</taxon>
        <taxon>Sinorhizobium/Ensifer group</taxon>
        <taxon>Sinorhizobium</taxon>
    </lineage>
</organism>
<dbReference type="PANTHER" id="PTHR30614">
    <property type="entry name" value="MEMBRANE COMPONENT OF AMINO ACID ABC TRANSPORTER"/>
    <property type="match status" value="1"/>
</dbReference>
<evidence type="ECO:0000256" key="1">
    <source>
        <dbReference type="ARBA" id="ARBA00003159"/>
    </source>
</evidence>
<evidence type="ECO:0000256" key="5">
    <source>
        <dbReference type="ARBA" id="ARBA00022475"/>
    </source>
</evidence>
<dbReference type="SUPFAM" id="SSF161098">
    <property type="entry name" value="MetI-like"/>
    <property type="match status" value="1"/>
</dbReference>
<comment type="function">
    <text evidence="1">Part of the binding-protein-dependent transport system for glutamine; probably responsible for the translocation of the substrate across the membrane.</text>
</comment>
<evidence type="ECO:0000256" key="2">
    <source>
        <dbReference type="ARBA" id="ARBA00004429"/>
    </source>
</evidence>
<dbReference type="CDD" id="cd06261">
    <property type="entry name" value="TM_PBP2"/>
    <property type="match status" value="1"/>
</dbReference>
<dbReference type="InterPro" id="IPR043429">
    <property type="entry name" value="ArtM/GltK/GlnP/TcyL/YhdX-like"/>
</dbReference>
<dbReference type="PROSITE" id="PS50928">
    <property type="entry name" value="ABC_TM1"/>
    <property type="match status" value="1"/>
</dbReference>
<dbReference type="Proteomes" id="UP000078507">
    <property type="component" value="Unassembled WGS sequence"/>
</dbReference>
<dbReference type="STRING" id="36856.ATB98_13095"/>
<evidence type="ECO:0000256" key="7">
    <source>
        <dbReference type="ARBA" id="ARBA00022970"/>
    </source>
</evidence>
<gene>
    <name evidence="12" type="ORF">ATB98_13095</name>
</gene>
<evidence type="ECO:0000256" key="10">
    <source>
        <dbReference type="RuleBase" id="RU363032"/>
    </source>
</evidence>
<evidence type="ECO:0000259" key="11">
    <source>
        <dbReference type="PROSITE" id="PS50928"/>
    </source>
</evidence>
<feature type="transmembrane region" description="Helical" evidence="10">
    <location>
        <begin position="133"/>
        <end position="153"/>
    </location>
</feature>
<dbReference type="GO" id="GO:0022857">
    <property type="term" value="F:transmembrane transporter activity"/>
    <property type="evidence" value="ECO:0007669"/>
    <property type="project" value="InterPro"/>
</dbReference>
<evidence type="ECO:0000256" key="8">
    <source>
        <dbReference type="ARBA" id="ARBA00022989"/>
    </source>
</evidence>
<evidence type="ECO:0000313" key="12">
    <source>
        <dbReference type="EMBL" id="OAP38119.1"/>
    </source>
</evidence>
<evidence type="ECO:0000256" key="4">
    <source>
        <dbReference type="ARBA" id="ARBA00022448"/>
    </source>
</evidence>
<dbReference type="Gene3D" id="1.10.3720.10">
    <property type="entry name" value="MetI-like"/>
    <property type="match status" value="1"/>
</dbReference>
<dbReference type="PANTHER" id="PTHR30614:SF20">
    <property type="entry name" value="GLUTAMINE TRANSPORT SYSTEM PERMEASE PROTEIN GLNP"/>
    <property type="match status" value="1"/>
</dbReference>
<dbReference type="RefSeq" id="WP_066878377.1">
    <property type="nucleotide sequence ID" value="NZ_LNQB01000094.1"/>
</dbReference>
<sequence>MDFQLIGRILPYIAEASLLTTSLTICSLVIGLIVATIVAIGRFSRVTPIRWLATAYVSIMRGTPLLVQLFIVFFGGPQLGLELTPFVAGVLTMGFNIGAYMSEGIKGAIIAVEKGQSEASRSLGFGRFDTMRLFILPQAAALMIRSLGVNTVILSKSTALVSTIGVVELTYSAQRFVTSTYKPFEVFAVAGAAYIAIVAVISLIVRGVEHFFDAGRRAKA</sequence>
<keyword evidence="13" id="KW-1185">Reference proteome</keyword>
<dbReference type="OrthoDB" id="9814902at2"/>
<dbReference type="EMBL" id="LNQB01000094">
    <property type="protein sequence ID" value="OAP38119.1"/>
    <property type="molecule type" value="Genomic_DNA"/>
</dbReference>
<keyword evidence="8 10" id="KW-1133">Transmembrane helix</keyword>
<evidence type="ECO:0000256" key="6">
    <source>
        <dbReference type="ARBA" id="ARBA00022692"/>
    </source>
</evidence>
<keyword evidence="7" id="KW-0029">Amino-acid transport</keyword>
<dbReference type="InterPro" id="IPR010065">
    <property type="entry name" value="AA_ABC_transptr_permease_3TM"/>
</dbReference>
<dbReference type="AlphaFoldDB" id="A0A178XS68"/>
<dbReference type="InterPro" id="IPR035906">
    <property type="entry name" value="MetI-like_sf"/>
</dbReference>
<feature type="transmembrane region" description="Helical" evidence="10">
    <location>
        <begin position="86"/>
        <end position="112"/>
    </location>
</feature>
<comment type="similarity">
    <text evidence="3">Belongs to the binding-protein-dependent transport system permease family. HisMQ subfamily.</text>
</comment>
<dbReference type="GO" id="GO:0043190">
    <property type="term" value="C:ATP-binding cassette (ABC) transporter complex"/>
    <property type="evidence" value="ECO:0007669"/>
    <property type="project" value="InterPro"/>
</dbReference>
<keyword evidence="4 10" id="KW-0813">Transport</keyword>
<dbReference type="Pfam" id="PF00528">
    <property type="entry name" value="BPD_transp_1"/>
    <property type="match status" value="1"/>
</dbReference>
<dbReference type="InterPro" id="IPR000515">
    <property type="entry name" value="MetI-like"/>
</dbReference>
<feature type="transmembrane region" description="Helical" evidence="10">
    <location>
        <begin position="12"/>
        <end position="39"/>
    </location>
</feature>
<keyword evidence="6 10" id="KW-0812">Transmembrane</keyword>
<keyword evidence="9 10" id="KW-0472">Membrane</keyword>